<reference evidence="2 3" key="1">
    <citation type="submission" date="2015-09" db="EMBL/GenBank/DDBJ databases">
        <title>Draft genome of the parasitic nematode Teladorsagia circumcincta isolate WARC Sus (inbred).</title>
        <authorList>
            <person name="Mitreva M."/>
        </authorList>
    </citation>
    <scope>NUCLEOTIDE SEQUENCE [LARGE SCALE GENOMIC DNA]</scope>
    <source>
        <strain evidence="2 3">S</strain>
    </source>
</reference>
<name>A0A2G9UX42_TELCI</name>
<sequence length="126" mass="14564">MRSQQRLSQGSITKLEGREEDNSDMMPKSFGGSEPGKSGSIAEFENHWCYHCVSPLKHISSDMRKSIRQFLHLRRTSYPQGELYMWRKSQQMNATTQRTFLACISRLAGIHIALRFPSWTTIKVLN</sequence>
<dbReference type="Proteomes" id="UP000230423">
    <property type="component" value="Unassembled WGS sequence"/>
</dbReference>
<proteinExistence type="predicted"/>
<protein>
    <submittedName>
        <fullName evidence="2">Uncharacterized protein</fullName>
    </submittedName>
</protein>
<feature type="compositionally biased region" description="Polar residues" evidence="1">
    <location>
        <begin position="1"/>
        <end position="12"/>
    </location>
</feature>
<keyword evidence="3" id="KW-1185">Reference proteome</keyword>
<dbReference type="AlphaFoldDB" id="A0A2G9UX42"/>
<dbReference type="OrthoDB" id="5853760at2759"/>
<organism evidence="2 3">
    <name type="scientific">Teladorsagia circumcincta</name>
    <name type="common">Brown stomach worm</name>
    <name type="synonym">Ostertagia circumcincta</name>
    <dbReference type="NCBI Taxonomy" id="45464"/>
    <lineage>
        <taxon>Eukaryota</taxon>
        <taxon>Metazoa</taxon>
        <taxon>Ecdysozoa</taxon>
        <taxon>Nematoda</taxon>
        <taxon>Chromadorea</taxon>
        <taxon>Rhabditida</taxon>
        <taxon>Rhabditina</taxon>
        <taxon>Rhabditomorpha</taxon>
        <taxon>Strongyloidea</taxon>
        <taxon>Trichostrongylidae</taxon>
        <taxon>Teladorsagia</taxon>
    </lineage>
</organism>
<accession>A0A2G9UX42</accession>
<dbReference type="EMBL" id="KZ345217">
    <property type="protein sequence ID" value="PIO74815.1"/>
    <property type="molecule type" value="Genomic_DNA"/>
</dbReference>
<gene>
    <name evidence="2" type="ORF">TELCIR_03162</name>
</gene>
<evidence type="ECO:0000313" key="3">
    <source>
        <dbReference type="Proteomes" id="UP000230423"/>
    </source>
</evidence>
<feature type="region of interest" description="Disordered" evidence="1">
    <location>
        <begin position="1"/>
        <end position="38"/>
    </location>
</feature>
<evidence type="ECO:0000313" key="2">
    <source>
        <dbReference type="EMBL" id="PIO74815.1"/>
    </source>
</evidence>
<evidence type="ECO:0000256" key="1">
    <source>
        <dbReference type="SAM" id="MobiDB-lite"/>
    </source>
</evidence>